<dbReference type="Pfam" id="PF07729">
    <property type="entry name" value="FCD"/>
    <property type="match status" value="1"/>
</dbReference>
<keyword evidence="3" id="KW-0804">Transcription</keyword>
<dbReference type="InterPro" id="IPR000524">
    <property type="entry name" value="Tscrpt_reg_HTH_GntR"/>
</dbReference>
<comment type="caution">
    <text evidence="5">The sequence shown here is derived from an EMBL/GenBank/DDBJ whole genome shotgun (WGS) entry which is preliminary data.</text>
</comment>
<evidence type="ECO:0000259" key="4">
    <source>
        <dbReference type="PROSITE" id="PS50949"/>
    </source>
</evidence>
<dbReference type="SMART" id="SM00895">
    <property type="entry name" value="FCD"/>
    <property type="match status" value="1"/>
</dbReference>
<dbReference type="PANTHER" id="PTHR43537:SF45">
    <property type="entry name" value="GNTR FAMILY REGULATORY PROTEIN"/>
    <property type="match status" value="1"/>
</dbReference>
<dbReference type="InterPro" id="IPR011711">
    <property type="entry name" value="GntR_C"/>
</dbReference>
<sequence>MNPADDSFHLDRSRNATIQVFEHLRELIVGLAIKPGTVLARPQLCEYYKLSASPVREALLRLEEEHLVDIYPQHQTRVRRIDLAQARQAHFLRLSVELEMVQVLAQDADPVLARTLAGLVERQRASLDSGDLGTFTQVDMEFHRCLYHAAAVPDLWSMMRSRSGNLDRLRRLHLPLNGKAQSILDEHGAIAQAIARGDAQAAQQMVRTHLSGTLSAIDALRTRYPDLLLPLDYGAPALAA</sequence>
<dbReference type="InterPro" id="IPR036388">
    <property type="entry name" value="WH-like_DNA-bd_sf"/>
</dbReference>
<dbReference type="Proteomes" id="UP000180246">
    <property type="component" value="Unassembled WGS sequence"/>
</dbReference>
<evidence type="ECO:0000313" key="6">
    <source>
        <dbReference type="Proteomes" id="UP000180246"/>
    </source>
</evidence>
<evidence type="ECO:0000256" key="3">
    <source>
        <dbReference type="ARBA" id="ARBA00023163"/>
    </source>
</evidence>
<keyword evidence="2" id="KW-0238">DNA-binding</keyword>
<dbReference type="SUPFAM" id="SSF46785">
    <property type="entry name" value="Winged helix' DNA-binding domain"/>
    <property type="match status" value="1"/>
</dbReference>
<dbReference type="GO" id="GO:0003700">
    <property type="term" value="F:DNA-binding transcription factor activity"/>
    <property type="evidence" value="ECO:0007669"/>
    <property type="project" value="InterPro"/>
</dbReference>
<dbReference type="InterPro" id="IPR008920">
    <property type="entry name" value="TF_FadR/GntR_C"/>
</dbReference>
<accession>A0A1S2N9L5</accession>
<dbReference type="SMART" id="SM00345">
    <property type="entry name" value="HTH_GNTR"/>
    <property type="match status" value="1"/>
</dbReference>
<dbReference type="AlphaFoldDB" id="A0A1S2N9L5"/>
<gene>
    <name evidence="5" type="ORF">LO55_3693</name>
</gene>
<evidence type="ECO:0000256" key="2">
    <source>
        <dbReference type="ARBA" id="ARBA00023125"/>
    </source>
</evidence>
<dbReference type="PANTHER" id="PTHR43537">
    <property type="entry name" value="TRANSCRIPTIONAL REGULATOR, GNTR FAMILY"/>
    <property type="match status" value="1"/>
</dbReference>
<dbReference type="SUPFAM" id="SSF48008">
    <property type="entry name" value="GntR ligand-binding domain-like"/>
    <property type="match status" value="1"/>
</dbReference>
<dbReference type="GO" id="GO:0003677">
    <property type="term" value="F:DNA binding"/>
    <property type="evidence" value="ECO:0007669"/>
    <property type="project" value="UniProtKB-KW"/>
</dbReference>
<organism evidence="5 6">
    <name type="scientific">Massilia timonae</name>
    <dbReference type="NCBI Taxonomy" id="47229"/>
    <lineage>
        <taxon>Bacteria</taxon>
        <taxon>Pseudomonadati</taxon>
        <taxon>Pseudomonadota</taxon>
        <taxon>Betaproteobacteria</taxon>
        <taxon>Burkholderiales</taxon>
        <taxon>Oxalobacteraceae</taxon>
        <taxon>Telluria group</taxon>
        <taxon>Massilia</taxon>
    </lineage>
</organism>
<dbReference type="Gene3D" id="1.20.120.530">
    <property type="entry name" value="GntR ligand-binding domain-like"/>
    <property type="match status" value="1"/>
</dbReference>
<feature type="domain" description="HTH gntR-type" evidence="4">
    <location>
        <begin position="14"/>
        <end position="81"/>
    </location>
</feature>
<evidence type="ECO:0000256" key="1">
    <source>
        <dbReference type="ARBA" id="ARBA00023015"/>
    </source>
</evidence>
<keyword evidence="1" id="KW-0805">Transcription regulation</keyword>
<reference evidence="5 6" key="1">
    <citation type="submission" date="2014-10" db="EMBL/GenBank/DDBJ databases">
        <authorList>
            <person name="Seo M.-J."/>
            <person name="Seok Y.J."/>
            <person name="Cha I.-T."/>
        </authorList>
    </citation>
    <scope>NUCLEOTIDE SEQUENCE [LARGE SCALE GENOMIC DNA]</scope>
    <source>
        <strain evidence="5 6">NEU</strain>
    </source>
</reference>
<dbReference type="Pfam" id="PF00392">
    <property type="entry name" value="GntR"/>
    <property type="match status" value="1"/>
</dbReference>
<dbReference type="RefSeq" id="WP_071362561.1">
    <property type="nucleotide sequence ID" value="NZ_JRYB01000001.1"/>
</dbReference>
<dbReference type="EMBL" id="JRYB01000001">
    <property type="protein sequence ID" value="OIJ41022.1"/>
    <property type="molecule type" value="Genomic_DNA"/>
</dbReference>
<evidence type="ECO:0000313" key="5">
    <source>
        <dbReference type="EMBL" id="OIJ41022.1"/>
    </source>
</evidence>
<dbReference type="Gene3D" id="1.10.10.10">
    <property type="entry name" value="Winged helix-like DNA-binding domain superfamily/Winged helix DNA-binding domain"/>
    <property type="match status" value="1"/>
</dbReference>
<proteinExistence type="predicted"/>
<dbReference type="InterPro" id="IPR036390">
    <property type="entry name" value="WH_DNA-bd_sf"/>
</dbReference>
<dbReference type="PROSITE" id="PS50949">
    <property type="entry name" value="HTH_GNTR"/>
    <property type="match status" value="1"/>
</dbReference>
<protein>
    <submittedName>
        <fullName evidence="5">Bacterial regulatory s, gntR family protein</fullName>
    </submittedName>
</protein>
<name>A0A1S2N9L5_9BURK</name>